<dbReference type="CDD" id="cd05380">
    <property type="entry name" value="CAP_euk"/>
    <property type="match status" value="1"/>
</dbReference>
<comment type="caution">
    <text evidence="3">The sequence shown here is derived from an EMBL/GenBank/DDBJ whole genome shotgun (WGS) entry which is preliminary data.</text>
</comment>
<dbReference type="PANTHER" id="PTHR10334">
    <property type="entry name" value="CYSTEINE-RICH SECRETORY PROTEIN-RELATED"/>
    <property type="match status" value="1"/>
</dbReference>
<protein>
    <recommendedName>
        <fullName evidence="2">SCP domain-containing protein</fullName>
    </recommendedName>
</protein>
<dbReference type="PRINTS" id="PR00837">
    <property type="entry name" value="V5TPXLIKE"/>
</dbReference>
<gene>
    <name evidence="3" type="ORF">CYNAS_LOCUS229</name>
</gene>
<dbReference type="Pfam" id="PF00188">
    <property type="entry name" value="CAP"/>
    <property type="match status" value="1"/>
</dbReference>
<organism evidence="3 4">
    <name type="scientific">Cylicocyclus nassatus</name>
    <name type="common">Nematode worm</name>
    <dbReference type="NCBI Taxonomy" id="53992"/>
    <lineage>
        <taxon>Eukaryota</taxon>
        <taxon>Metazoa</taxon>
        <taxon>Ecdysozoa</taxon>
        <taxon>Nematoda</taxon>
        <taxon>Chromadorea</taxon>
        <taxon>Rhabditida</taxon>
        <taxon>Rhabditina</taxon>
        <taxon>Rhabditomorpha</taxon>
        <taxon>Strongyloidea</taxon>
        <taxon>Strongylidae</taxon>
        <taxon>Cylicocyclus</taxon>
    </lineage>
</organism>
<accession>A0AA36GH88</accession>
<dbReference type="SUPFAM" id="SSF55797">
    <property type="entry name" value="PR-1-like"/>
    <property type="match status" value="1"/>
</dbReference>
<dbReference type="Gene3D" id="3.40.33.10">
    <property type="entry name" value="CAP"/>
    <property type="match status" value="2"/>
</dbReference>
<reference evidence="3" key="1">
    <citation type="submission" date="2023-07" db="EMBL/GenBank/DDBJ databases">
        <authorList>
            <consortium name="CYATHOMIX"/>
        </authorList>
    </citation>
    <scope>NUCLEOTIDE SEQUENCE</scope>
    <source>
        <strain evidence="3">N/A</strain>
    </source>
</reference>
<evidence type="ECO:0000259" key="2">
    <source>
        <dbReference type="SMART" id="SM00198"/>
    </source>
</evidence>
<dbReference type="PROSITE" id="PS01009">
    <property type="entry name" value="CRISP_1"/>
    <property type="match status" value="1"/>
</dbReference>
<evidence type="ECO:0000313" key="3">
    <source>
        <dbReference type="EMBL" id="CAJ0588246.1"/>
    </source>
</evidence>
<sequence length="222" mass="24985">MNDTIRQRFLDVHNELRAQVASGQAKDGLGGYAPQAAAMPKLTYDCNVEKGNTGENIYMRSPAYDEVKVVEDSSRSWFSELAEFGVRTDLILDDALWDRGVGHYTQMVWQSTTAIGCAVQSCPTMSFVVCNYSPPGNMIDVFRLICMPIDIFVLWYFPPCCSTSIDMPPKTAMPLKSLRSRNTPKSADPVPQPQHVMDSSASQIRNFRRRNFSPRFRLTALK</sequence>
<evidence type="ECO:0000256" key="1">
    <source>
        <dbReference type="SAM" id="MobiDB-lite"/>
    </source>
</evidence>
<dbReference type="SMART" id="SM00198">
    <property type="entry name" value="SCP"/>
    <property type="match status" value="1"/>
</dbReference>
<dbReference type="GO" id="GO:0005576">
    <property type="term" value="C:extracellular region"/>
    <property type="evidence" value="ECO:0007669"/>
    <property type="project" value="InterPro"/>
</dbReference>
<dbReference type="InterPro" id="IPR001283">
    <property type="entry name" value="CRISP-related"/>
</dbReference>
<dbReference type="PROSITE" id="PS01010">
    <property type="entry name" value="CRISP_2"/>
    <property type="match status" value="1"/>
</dbReference>
<keyword evidence="4" id="KW-1185">Reference proteome</keyword>
<dbReference type="AlphaFoldDB" id="A0AA36GH88"/>
<dbReference type="InterPro" id="IPR018244">
    <property type="entry name" value="Allrgn_V5/Tpx1_CS"/>
</dbReference>
<dbReference type="Proteomes" id="UP001176961">
    <property type="component" value="Unassembled WGS sequence"/>
</dbReference>
<feature type="region of interest" description="Disordered" evidence="1">
    <location>
        <begin position="172"/>
        <end position="200"/>
    </location>
</feature>
<dbReference type="InterPro" id="IPR035940">
    <property type="entry name" value="CAP_sf"/>
</dbReference>
<feature type="domain" description="SCP" evidence="2">
    <location>
        <begin position="4"/>
        <end position="140"/>
    </location>
</feature>
<proteinExistence type="predicted"/>
<dbReference type="EMBL" id="CATQJL010000001">
    <property type="protein sequence ID" value="CAJ0588246.1"/>
    <property type="molecule type" value="Genomic_DNA"/>
</dbReference>
<name>A0AA36GH88_CYLNA</name>
<dbReference type="InterPro" id="IPR014044">
    <property type="entry name" value="CAP_dom"/>
</dbReference>
<evidence type="ECO:0000313" key="4">
    <source>
        <dbReference type="Proteomes" id="UP001176961"/>
    </source>
</evidence>